<evidence type="ECO:0000313" key="4">
    <source>
        <dbReference type="EMBL" id="PZA15450.1"/>
    </source>
</evidence>
<dbReference type="NCBIfam" id="TIGR01643">
    <property type="entry name" value="YD_repeat_2x"/>
    <property type="match status" value="2"/>
</dbReference>
<sequence length="376" mass="42894">MLERRYGWDAAGNLITRVDQLRGTQAFRYDPTGRVIDYDTHGNVTRRRKGAHELAELSWNAEHQLAQSTVTRHGVTQTTRYEYDALGRRTRKRDTFGATEYLWDGDLMIERRRNNKSALFLYEPDSFVPLATVQYNETYWYHCDQIGAPMELTDADGRIVWAADYRVWGEATVRKTGTDGLSVSGHTPAPPPIEQPFRFQGQQFDEETGLHYNRFRYYDPGVGRFVSQDPIGLAGGGHLYQYAPNPTLWIDPLGLAKICCCGDQYVDTDARWREVMNDPNTPKSMRGWLQNQTRRVATGKQANIKTPPGYELAHRPRFESELGYDYSHADPMLAADHRGIQHRYWRKRNGCWSAKMPSSGSPGTGKLSLPKPGSLP</sequence>
<evidence type="ECO:0000256" key="1">
    <source>
        <dbReference type="SAM" id="MobiDB-lite"/>
    </source>
</evidence>
<dbReference type="InterPro" id="IPR029097">
    <property type="entry name" value="Ntox8"/>
</dbReference>
<dbReference type="Pfam" id="PF03527">
    <property type="entry name" value="RHS"/>
    <property type="match status" value="1"/>
</dbReference>
<dbReference type="PANTHER" id="PTHR32305:SF15">
    <property type="entry name" value="PROTEIN RHSA-RELATED"/>
    <property type="match status" value="1"/>
</dbReference>
<dbReference type="RefSeq" id="WP_110527220.1">
    <property type="nucleotide sequence ID" value="NZ_QKOE01000014.1"/>
</dbReference>
<evidence type="ECO:0000259" key="3">
    <source>
        <dbReference type="Pfam" id="PF15545"/>
    </source>
</evidence>
<dbReference type="OrthoDB" id="8553452at2"/>
<feature type="domain" description="RHS protein conserved region" evidence="2">
    <location>
        <begin position="139"/>
        <end position="172"/>
    </location>
</feature>
<reference evidence="4 5" key="1">
    <citation type="submission" date="2018-06" db="EMBL/GenBank/DDBJ databases">
        <title>Azoarcus communis strain SWub3 genome.</title>
        <authorList>
            <person name="Zorraquino Salvo V."/>
            <person name="Toubiana D."/>
            <person name="Blumwald E."/>
        </authorList>
    </citation>
    <scope>NUCLEOTIDE SEQUENCE [LARGE SCALE GENOMIC DNA]</scope>
    <source>
        <strain evidence="4 5">SWub3</strain>
    </source>
</reference>
<dbReference type="Gene3D" id="2.180.10.10">
    <property type="entry name" value="RHS repeat-associated core"/>
    <property type="match status" value="1"/>
</dbReference>
<proteinExistence type="predicted"/>
<evidence type="ECO:0000259" key="2">
    <source>
        <dbReference type="Pfam" id="PF03527"/>
    </source>
</evidence>
<dbReference type="EMBL" id="QKOE01000014">
    <property type="protein sequence ID" value="PZA15450.1"/>
    <property type="molecule type" value="Genomic_DNA"/>
</dbReference>
<dbReference type="InterPro" id="IPR006530">
    <property type="entry name" value="YD"/>
</dbReference>
<dbReference type="PANTHER" id="PTHR32305">
    <property type="match status" value="1"/>
</dbReference>
<organism evidence="4 5">
    <name type="scientific">Parazoarcus communis SWub3 = DSM 12120</name>
    <dbReference type="NCBI Taxonomy" id="1121029"/>
    <lineage>
        <taxon>Bacteria</taxon>
        <taxon>Pseudomonadati</taxon>
        <taxon>Pseudomonadota</taxon>
        <taxon>Betaproteobacteria</taxon>
        <taxon>Rhodocyclales</taxon>
        <taxon>Zoogloeaceae</taxon>
        <taxon>Parazoarcus</taxon>
    </lineage>
</organism>
<feature type="domain" description="Bacterial toxin 8" evidence="3">
    <location>
        <begin position="281"/>
        <end position="343"/>
    </location>
</feature>
<comment type="caution">
    <text evidence="4">The sequence shown here is derived from an EMBL/GenBank/DDBJ whole genome shotgun (WGS) entry which is preliminary data.</text>
</comment>
<dbReference type="InterPro" id="IPR022385">
    <property type="entry name" value="Rhs_assc_core"/>
</dbReference>
<dbReference type="Pfam" id="PF15545">
    <property type="entry name" value="Ntox8"/>
    <property type="match status" value="1"/>
</dbReference>
<dbReference type="AlphaFoldDB" id="A0A323UUW1"/>
<evidence type="ECO:0000313" key="5">
    <source>
        <dbReference type="Proteomes" id="UP000248259"/>
    </source>
</evidence>
<dbReference type="InterPro" id="IPR050708">
    <property type="entry name" value="T6SS_VgrG/RHS"/>
</dbReference>
<keyword evidence="5" id="KW-1185">Reference proteome</keyword>
<dbReference type="NCBIfam" id="TIGR03696">
    <property type="entry name" value="Rhs_assc_core"/>
    <property type="match status" value="1"/>
</dbReference>
<gene>
    <name evidence="4" type="ORF">DNK49_17095</name>
</gene>
<dbReference type="InterPro" id="IPR001826">
    <property type="entry name" value="RHS"/>
</dbReference>
<protein>
    <submittedName>
        <fullName evidence="4">Uncharacterized protein</fullName>
    </submittedName>
</protein>
<accession>A0A323UUW1</accession>
<name>A0A323UUW1_9RHOO</name>
<feature type="region of interest" description="Disordered" evidence="1">
    <location>
        <begin position="355"/>
        <end position="376"/>
    </location>
</feature>
<dbReference type="Proteomes" id="UP000248259">
    <property type="component" value="Unassembled WGS sequence"/>
</dbReference>